<protein>
    <submittedName>
        <fullName evidence="2">Probable RNA helicase armi</fullName>
    </submittedName>
</protein>
<sequence length="79" mass="9278">MIREENSWEAAMLKQLDDLLPQSLNRPKTHGVFFRGIRSANLQKNDSPSWYNPYEAKEVFLMTAKLYRHNIKKLNLLAS</sequence>
<evidence type="ECO:0000313" key="1">
    <source>
        <dbReference type="Proteomes" id="UP000092443"/>
    </source>
</evidence>
<organism evidence="1 2">
    <name type="scientific">Glossina fuscipes</name>
    <dbReference type="NCBI Taxonomy" id="7396"/>
    <lineage>
        <taxon>Eukaryota</taxon>
        <taxon>Metazoa</taxon>
        <taxon>Ecdysozoa</taxon>
        <taxon>Arthropoda</taxon>
        <taxon>Hexapoda</taxon>
        <taxon>Insecta</taxon>
        <taxon>Pterygota</taxon>
        <taxon>Neoptera</taxon>
        <taxon>Endopterygota</taxon>
        <taxon>Diptera</taxon>
        <taxon>Brachycera</taxon>
        <taxon>Muscomorpha</taxon>
        <taxon>Hippoboscoidea</taxon>
        <taxon>Glossinidae</taxon>
        <taxon>Glossina</taxon>
    </lineage>
</organism>
<dbReference type="Proteomes" id="UP000092443">
    <property type="component" value="Unplaced"/>
</dbReference>
<keyword evidence="2" id="KW-0547">Nucleotide-binding</keyword>
<dbReference type="AlphaFoldDB" id="A0A9C6DWQ6"/>
<keyword evidence="1" id="KW-1185">Reference proteome</keyword>
<dbReference type="KEGG" id="gfs:119640388"/>
<accession>A0A9C6DWQ6</accession>
<evidence type="ECO:0000313" key="2">
    <source>
        <dbReference type="RefSeq" id="XP_037894303.1"/>
    </source>
</evidence>
<keyword evidence="2" id="KW-0378">Hydrolase</keyword>
<name>A0A9C6DWQ6_9MUSC</name>
<keyword evidence="2" id="KW-0067">ATP-binding</keyword>
<reference evidence="2" key="1">
    <citation type="submission" date="2025-08" db="UniProtKB">
        <authorList>
            <consortium name="RefSeq"/>
        </authorList>
    </citation>
    <scope>IDENTIFICATION</scope>
    <source>
        <tissue evidence="2">Whole body pupa</tissue>
    </source>
</reference>
<dbReference type="GO" id="GO:0004386">
    <property type="term" value="F:helicase activity"/>
    <property type="evidence" value="ECO:0007669"/>
    <property type="project" value="UniProtKB-KW"/>
</dbReference>
<proteinExistence type="predicted"/>
<keyword evidence="2" id="KW-0347">Helicase</keyword>
<dbReference type="GeneID" id="119640388"/>
<dbReference type="RefSeq" id="XP_037894303.1">
    <property type="nucleotide sequence ID" value="XM_038038375.1"/>
</dbReference>
<gene>
    <name evidence="2" type="primary">LOC119640388</name>
</gene>